<dbReference type="RefSeq" id="WP_183569169.1">
    <property type="nucleotide sequence ID" value="NZ_CBCSLB010000002.1"/>
</dbReference>
<proteinExistence type="predicted"/>
<dbReference type="EMBL" id="JACHXW010000020">
    <property type="protein sequence ID" value="MBB3154938.1"/>
    <property type="molecule type" value="Genomic_DNA"/>
</dbReference>
<sequence length="380" mass="43740">MKNGKFTNTIIRMQYVPRWSEHAPRFEDNASAHSFRCAALSIMIGIIEEKVCSNPLDKLKLLGRCLWGDLNNTGTGSIKHVTKKESLVMNHIRSFEQELSKEIVSYLSKSLQEQAFDFIVNAQDDTYIGRLVDAIDTLDAYLFCHRESRYDSNPFFHAKYKELEQTLADTGLASVIWLLEEYKKQAGLYDFIQYIVALDTVQRWNGSYNLVPDNDATHSFRVASLALFNGLLERERFGNKSIDLYKLLAKATLHDLPEALSGDVVSNFKHNNPDIKLAFEQYEKETALFMINKLPELFHADMLEFIAHSKSDDYVGEMVDIADKLDALIKASLEMRNNPHYADTYYNQLLKVQHRYENPCVIFFLAYTLHDLTYSNLIGQ</sequence>
<accession>A0A7W5CC18</accession>
<organism evidence="1 2">
    <name type="scientific">Paenibacillus endophyticus</name>
    <dbReference type="NCBI Taxonomy" id="1294268"/>
    <lineage>
        <taxon>Bacteria</taxon>
        <taxon>Bacillati</taxon>
        <taxon>Bacillota</taxon>
        <taxon>Bacilli</taxon>
        <taxon>Bacillales</taxon>
        <taxon>Paenibacillaceae</taxon>
        <taxon>Paenibacillus</taxon>
    </lineage>
</organism>
<dbReference type="Proteomes" id="UP000518605">
    <property type="component" value="Unassembled WGS sequence"/>
</dbReference>
<keyword evidence="2" id="KW-1185">Reference proteome</keyword>
<protein>
    <submittedName>
        <fullName evidence="1">Putative hydrolase of HD superfamily</fullName>
    </submittedName>
</protein>
<dbReference type="GO" id="GO:0016787">
    <property type="term" value="F:hydrolase activity"/>
    <property type="evidence" value="ECO:0007669"/>
    <property type="project" value="UniProtKB-KW"/>
</dbReference>
<name>A0A7W5CC18_9BACL</name>
<gene>
    <name evidence="1" type="ORF">FHS16_005037</name>
</gene>
<dbReference type="Pfam" id="PF12917">
    <property type="entry name" value="YfbR-like"/>
    <property type="match status" value="2"/>
</dbReference>
<evidence type="ECO:0000313" key="1">
    <source>
        <dbReference type="EMBL" id="MBB3154938.1"/>
    </source>
</evidence>
<dbReference type="SUPFAM" id="SSF109604">
    <property type="entry name" value="HD-domain/PDEase-like"/>
    <property type="match status" value="2"/>
</dbReference>
<dbReference type="AlphaFoldDB" id="A0A7W5CC18"/>
<dbReference type="Gene3D" id="1.10.3210.10">
    <property type="entry name" value="Hypothetical protein af1432"/>
    <property type="match status" value="2"/>
</dbReference>
<keyword evidence="1" id="KW-0378">Hydrolase</keyword>
<reference evidence="1 2" key="1">
    <citation type="submission" date="2020-08" db="EMBL/GenBank/DDBJ databases">
        <title>Genomic Encyclopedia of Type Strains, Phase III (KMG-III): the genomes of soil and plant-associated and newly described type strains.</title>
        <authorList>
            <person name="Whitman W."/>
        </authorList>
    </citation>
    <scope>NUCLEOTIDE SEQUENCE [LARGE SCALE GENOMIC DNA]</scope>
    <source>
        <strain evidence="1 2">CECT 8234</strain>
    </source>
</reference>
<comment type="caution">
    <text evidence="1">The sequence shown here is derived from an EMBL/GenBank/DDBJ whole genome shotgun (WGS) entry which is preliminary data.</text>
</comment>
<evidence type="ECO:0000313" key="2">
    <source>
        <dbReference type="Proteomes" id="UP000518605"/>
    </source>
</evidence>